<dbReference type="PANTHER" id="PTHR10502">
    <property type="entry name" value="ANNEXIN"/>
    <property type="match status" value="1"/>
</dbReference>
<gene>
    <name evidence="4" type="ORF">ABVK25_008529</name>
</gene>
<evidence type="ECO:0000313" key="5">
    <source>
        <dbReference type="Proteomes" id="UP001590951"/>
    </source>
</evidence>
<reference evidence="4 5" key="1">
    <citation type="submission" date="2024-09" db="EMBL/GenBank/DDBJ databases">
        <title>Rethinking Asexuality: The Enigmatic Case of Functional Sexual Genes in Lepraria (Stereocaulaceae).</title>
        <authorList>
            <person name="Doellman M."/>
            <person name="Sun Y."/>
            <person name="Barcenas-Pena A."/>
            <person name="Lumbsch H.T."/>
            <person name="Grewe F."/>
        </authorList>
    </citation>
    <scope>NUCLEOTIDE SEQUENCE [LARGE SCALE GENOMIC DNA]</scope>
    <source>
        <strain evidence="4 5">Grewe 0041</strain>
    </source>
</reference>
<evidence type="ECO:0000313" key="4">
    <source>
        <dbReference type="EMBL" id="KAL2051280.1"/>
    </source>
</evidence>
<evidence type="ECO:0000256" key="3">
    <source>
        <dbReference type="SAM" id="MobiDB-lite"/>
    </source>
</evidence>
<sequence>MSLRVDDGRSRGRSKSPGRKDERSRSRDARAPSPAVIIKMSSSKKYESDESDSDTRSRKKTSKKYYDDSDSDSDHRSKKKHSKKRDESESDSDSRSGKKHSRTRRDESDSDSKSKKKSHRKHHSDSDSDTKKHLRRRRDESDSDSKSKKKSHRKHHSDSDSDTKKKKSTKKRYNDTDSSSSSSEDDRKTRHKGSTTLVRTERGEYVEISNAKLEQDRHGKGHMSTSSGEGGEKYRQLSMPGGFAGGHSPHPQYTQPQVISRPEAHRGLVSSRGTKYHYADRGQYTQNGRKVSYTTSAEPQFAHGSYIAPASPPKLHRLSVSGGAAGGISGLVAPGQHQVHTQGGLPPGSPLLEAYRGTYQSISPMPSPMMLASRGDDDLSDLDPLDKDSDDSRGYSRSTLKKKSVKTVSFYDPEPDALTLAAALKHSTPETKPIIKILPHLSDDHVLMLRTEYKKHMKSQGKGVNIAKHIKMKLSGNLGKVAYATALGRWESEAHWANFWYQSNTSRRELLIESLMGRTNSEIVKIKDAFSDQRYSNSLEKCMQTELRKDKFRSAVLLALEERRMSENEKLSIDLVRKDAQDLYRALTSKEGGETAMINIIVVRSDKHLAEVLRVFEGQYHKNFAREMIKKSQNLVGETLAHIINGVLNKPVRDALLLHQALSETSHDRSDLLVSRLVRFHWEPRHMERIKIAYKQKYDTRLERAIEEGTKGEFRNFCVALCKVE</sequence>
<accession>A0ABR4B0N2</accession>
<feature type="compositionally biased region" description="Basic and acidic residues" evidence="3">
    <location>
        <begin position="44"/>
        <end position="56"/>
    </location>
</feature>
<dbReference type="Proteomes" id="UP001590951">
    <property type="component" value="Unassembled WGS sequence"/>
</dbReference>
<dbReference type="Gene3D" id="1.10.220.10">
    <property type="entry name" value="Annexin"/>
    <property type="match status" value="4"/>
</dbReference>
<organism evidence="4 5">
    <name type="scientific">Lepraria finkii</name>
    <dbReference type="NCBI Taxonomy" id="1340010"/>
    <lineage>
        <taxon>Eukaryota</taxon>
        <taxon>Fungi</taxon>
        <taxon>Dikarya</taxon>
        <taxon>Ascomycota</taxon>
        <taxon>Pezizomycotina</taxon>
        <taxon>Lecanoromycetes</taxon>
        <taxon>OSLEUM clade</taxon>
        <taxon>Lecanoromycetidae</taxon>
        <taxon>Lecanorales</taxon>
        <taxon>Lecanorineae</taxon>
        <taxon>Stereocaulaceae</taxon>
        <taxon>Lepraria</taxon>
    </lineage>
</organism>
<dbReference type="InterPro" id="IPR037104">
    <property type="entry name" value="Annexin_sf"/>
</dbReference>
<feature type="compositionally biased region" description="Basic and acidic residues" evidence="3">
    <location>
        <begin position="384"/>
        <end position="394"/>
    </location>
</feature>
<name>A0ABR4B0N2_9LECA</name>
<feature type="compositionally biased region" description="Basic and acidic residues" evidence="3">
    <location>
        <begin position="124"/>
        <end position="146"/>
    </location>
</feature>
<evidence type="ECO:0008006" key="6">
    <source>
        <dbReference type="Google" id="ProtNLM"/>
    </source>
</evidence>
<dbReference type="Pfam" id="PF00191">
    <property type="entry name" value="Annexin"/>
    <property type="match status" value="1"/>
</dbReference>
<feature type="compositionally biased region" description="Basic and acidic residues" evidence="3">
    <location>
        <begin position="1"/>
        <end position="10"/>
    </location>
</feature>
<keyword evidence="1" id="KW-0677">Repeat</keyword>
<dbReference type="PANTHER" id="PTHR10502:SF107">
    <property type="entry name" value="ANNEXIN ANXC4 (AFU_ORTHOLOGUE AFUA_3G07020)"/>
    <property type="match status" value="1"/>
</dbReference>
<protein>
    <recommendedName>
        <fullName evidence="6">Annexin</fullName>
    </recommendedName>
</protein>
<dbReference type="PROSITE" id="PS51897">
    <property type="entry name" value="ANNEXIN_2"/>
    <property type="match status" value="1"/>
</dbReference>
<feature type="compositionally biased region" description="Basic and acidic residues" evidence="3">
    <location>
        <begin position="104"/>
        <end position="113"/>
    </location>
</feature>
<keyword evidence="2" id="KW-0041">Annexin</keyword>
<comment type="caution">
    <text evidence="4">The sequence shown here is derived from an EMBL/GenBank/DDBJ whole genome shotgun (WGS) entry which is preliminary data.</text>
</comment>
<feature type="compositionally biased region" description="Basic and acidic residues" evidence="3">
    <location>
        <begin position="18"/>
        <end position="30"/>
    </location>
</feature>
<dbReference type="InterPro" id="IPR018502">
    <property type="entry name" value="Annexin_repeat"/>
</dbReference>
<dbReference type="EMBL" id="JBHFEH010000037">
    <property type="protein sequence ID" value="KAL2051280.1"/>
    <property type="molecule type" value="Genomic_DNA"/>
</dbReference>
<feature type="compositionally biased region" description="Basic and acidic residues" evidence="3">
    <location>
        <begin position="64"/>
        <end position="75"/>
    </location>
</feature>
<feature type="compositionally biased region" description="Basic residues" evidence="3">
    <location>
        <begin position="147"/>
        <end position="156"/>
    </location>
</feature>
<keyword evidence="5" id="KW-1185">Reference proteome</keyword>
<evidence type="ECO:0000256" key="2">
    <source>
        <dbReference type="ARBA" id="ARBA00023216"/>
    </source>
</evidence>
<feature type="compositionally biased region" description="Basic residues" evidence="3">
    <location>
        <begin position="114"/>
        <end position="123"/>
    </location>
</feature>
<feature type="compositionally biased region" description="Basic and acidic residues" evidence="3">
    <location>
        <begin position="84"/>
        <end position="96"/>
    </location>
</feature>
<proteinExistence type="predicted"/>
<evidence type="ECO:0000256" key="1">
    <source>
        <dbReference type="ARBA" id="ARBA00022737"/>
    </source>
</evidence>
<dbReference type="SUPFAM" id="SSF47874">
    <property type="entry name" value="Annexin"/>
    <property type="match status" value="1"/>
</dbReference>
<feature type="region of interest" description="Disordered" evidence="3">
    <location>
        <begin position="1"/>
        <end position="261"/>
    </location>
</feature>
<feature type="region of interest" description="Disordered" evidence="3">
    <location>
        <begin position="363"/>
        <end position="398"/>
    </location>
</feature>